<reference evidence="2 3" key="1">
    <citation type="submission" date="2016-08" db="EMBL/GenBank/DDBJ databases">
        <authorList>
            <person name="Seilhamer J.J."/>
        </authorList>
    </citation>
    <scope>NUCLEOTIDE SEQUENCE [LARGE SCALE GENOMIC DNA]</scope>
    <source>
        <strain evidence="2">M3/6</strain>
    </source>
</reference>
<organism evidence="2 3">
    <name type="scientific">Proteiniphilum saccharofermentans</name>
    <dbReference type="NCBI Taxonomy" id="1642647"/>
    <lineage>
        <taxon>Bacteria</taxon>
        <taxon>Pseudomonadati</taxon>
        <taxon>Bacteroidota</taxon>
        <taxon>Bacteroidia</taxon>
        <taxon>Bacteroidales</taxon>
        <taxon>Dysgonomonadaceae</taxon>
        <taxon>Proteiniphilum</taxon>
    </lineage>
</organism>
<dbReference type="SUPFAM" id="SSF117070">
    <property type="entry name" value="LEA14-like"/>
    <property type="match status" value="1"/>
</dbReference>
<evidence type="ECO:0000259" key="1">
    <source>
        <dbReference type="Pfam" id="PF03168"/>
    </source>
</evidence>
<protein>
    <recommendedName>
        <fullName evidence="1">Late embryogenesis abundant protein LEA-2 subgroup domain-containing protein</fullName>
    </recommendedName>
</protein>
<dbReference type="Gene3D" id="2.60.40.1820">
    <property type="match status" value="1"/>
</dbReference>
<proteinExistence type="predicted"/>
<dbReference type="AlphaFoldDB" id="A0A1R3SUW1"/>
<evidence type="ECO:0000313" key="2">
    <source>
        <dbReference type="EMBL" id="SCD20093.1"/>
    </source>
</evidence>
<dbReference type="RefSeq" id="WP_083710959.1">
    <property type="nucleotide sequence ID" value="NZ_LT605205.1"/>
</dbReference>
<dbReference type="KEGG" id="psac:PSM36_1269"/>
<sequence>MKKMILLLSVALLFNGCDVMNKIGGAYQLSQSEYRYHSLDNIQLAGINLGNASAISVSKLASIATALAGGSSLQNIPFSMTLNMDVTNPNKSAAFLDALDYAIQINEMEFVEGKMDIPIRIEPGETKVIPIPISLDLKNVINRYSQQRVANEMSAFLGITPNETSVTVKLWPKLTVGNTVLKSPAAIPVVFNFGGKN</sequence>
<gene>
    <name evidence="2" type="ORF">PSM36_1269</name>
</gene>
<accession>A0A1R3SUW1</accession>
<feature type="domain" description="Late embryogenesis abundant protein LEA-2 subgroup" evidence="1">
    <location>
        <begin position="84"/>
        <end position="174"/>
    </location>
</feature>
<dbReference type="Pfam" id="PF03168">
    <property type="entry name" value="LEA_2"/>
    <property type="match status" value="1"/>
</dbReference>
<dbReference type="InterPro" id="IPR004864">
    <property type="entry name" value="LEA_2"/>
</dbReference>
<evidence type="ECO:0000313" key="3">
    <source>
        <dbReference type="Proteomes" id="UP000187464"/>
    </source>
</evidence>
<name>A0A1R3SUW1_9BACT</name>
<dbReference type="EMBL" id="LT605205">
    <property type="protein sequence ID" value="SCD20093.1"/>
    <property type="molecule type" value="Genomic_DNA"/>
</dbReference>
<keyword evidence="3" id="KW-1185">Reference proteome</keyword>
<dbReference type="Proteomes" id="UP000187464">
    <property type="component" value="Chromosome I"/>
</dbReference>